<dbReference type="AlphaFoldDB" id="A0A6J6DMR3"/>
<feature type="region of interest" description="Disordered" evidence="1">
    <location>
        <begin position="67"/>
        <end position="101"/>
    </location>
</feature>
<dbReference type="EMBL" id="CAEZTG010000065">
    <property type="protein sequence ID" value="CAB4565387.1"/>
    <property type="molecule type" value="Genomic_DNA"/>
</dbReference>
<reference evidence="2" key="1">
    <citation type="submission" date="2020-05" db="EMBL/GenBank/DDBJ databases">
        <authorList>
            <person name="Chiriac C."/>
            <person name="Salcher M."/>
            <person name="Ghai R."/>
            <person name="Kavagutti S V."/>
        </authorList>
    </citation>
    <scope>NUCLEOTIDE SEQUENCE</scope>
</reference>
<feature type="region of interest" description="Disordered" evidence="1">
    <location>
        <begin position="41"/>
        <end position="60"/>
    </location>
</feature>
<evidence type="ECO:0000256" key="1">
    <source>
        <dbReference type="SAM" id="MobiDB-lite"/>
    </source>
</evidence>
<feature type="compositionally biased region" description="Polar residues" evidence="1">
    <location>
        <begin position="41"/>
        <end position="53"/>
    </location>
</feature>
<organism evidence="2">
    <name type="scientific">freshwater metagenome</name>
    <dbReference type="NCBI Taxonomy" id="449393"/>
    <lineage>
        <taxon>unclassified sequences</taxon>
        <taxon>metagenomes</taxon>
        <taxon>ecological metagenomes</taxon>
    </lineage>
</organism>
<sequence length="101" mass="11204">MHELLQHTVFDQHIASSSEAFTISIGRCKRAHIGGIVDQSQQRGTNGFTQTVGKQRPSLEHRLPIERVSQNSQELRGDPRVEHNGQATAGRLHGTKHPCCT</sequence>
<name>A0A6J6DMR3_9ZZZZ</name>
<accession>A0A6J6DMR3</accession>
<evidence type="ECO:0000313" key="2">
    <source>
        <dbReference type="EMBL" id="CAB4565387.1"/>
    </source>
</evidence>
<protein>
    <submittedName>
        <fullName evidence="2">Unannotated protein</fullName>
    </submittedName>
</protein>
<gene>
    <name evidence="2" type="ORF">UFOPK1603_00854</name>
</gene>
<proteinExistence type="predicted"/>